<name>A0A316YTH9_9BASI</name>
<proteinExistence type="predicted"/>
<dbReference type="InParanoid" id="A0A316YTH9"/>
<feature type="compositionally biased region" description="Gly residues" evidence="1">
    <location>
        <begin position="230"/>
        <end position="241"/>
    </location>
</feature>
<reference evidence="3 4" key="1">
    <citation type="journal article" date="2018" name="Mol. Biol. Evol.">
        <title>Broad Genomic Sampling Reveals a Smut Pathogenic Ancestry of the Fungal Clade Ustilaginomycotina.</title>
        <authorList>
            <person name="Kijpornyongpan T."/>
            <person name="Mondo S.J."/>
            <person name="Barry K."/>
            <person name="Sandor L."/>
            <person name="Lee J."/>
            <person name="Lipzen A."/>
            <person name="Pangilinan J."/>
            <person name="LaButti K."/>
            <person name="Hainaut M."/>
            <person name="Henrissat B."/>
            <person name="Grigoriev I.V."/>
            <person name="Spatafora J.W."/>
            <person name="Aime M.C."/>
        </authorList>
    </citation>
    <scope>NUCLEOTIDE SEQUENCE [LARGE SCALE GENOMIC DNA]</scope>
    <source>
        <strain evidence="3 4">MCA 4198</strain>
    </source>
</reference>
<evidence type="ECO:0000313" key="3">
    <source>
        <dbReference type="EMBL" id="PWN92531.1"/>
    </source>
</evidence>
<evidence type="ECO:0000256" key="1">
    <source>
        <dbReference type="SAM" id="MobiDB-lite"/>
    </source>
</evidence>
<accession>A0A316YTH9</accession>
<evidence type="ECO:0000313" key="4">
    <source>
        <dbReference type="Proteomes" id="UP000245768"/>
    </source>
</evidence>
<feature type="region of interest" description="Disordered" evidence="1">
    <location>
        <begin position="224"/>
        <end position="251"/>
    </location>
</feature>
<keyword evidence="2" id="KW-0732">Signal</keyword>
<evidence type="ECO:0000256" key="2">
    <source>
        <dbReference type="SAM" id="SignalP"/>
    </source>
</evidence>
<feature type="compositionally biased region" description="Low complexity" evidence="1">
    <location>
        <begin position="46"/>
        <end position="60"/>
    </location>
</feature>
<feature type="compositionally biased region" description="Polar residues" evidence="1">
    <location>
        <begin position="184"/>
        <end position="196"/>
    </location>
</feature>
<feature type="region of interest" description="Disordered" evidence="1">
    <location>
        <begin position="125"/>
        <end position="196"/>
    </location>
</feature>
<feature type="compositionally biased region" description="Acidic residues" evidence="1">
    <location>
        <begin position="129"/>
        <end position="138"/>
    </location>
</feature>
<dbReference type="RefSeq" id="XP_025379729.1">
    <property type="nucleotide sequence ID" value="XM_025525803.1"/>
</dbReference>
<organism evidence="3 4">
    <name type="scientific">Acaromyces ingoldii</name>
    <dbReference type="NCBI Taxonomy" id="215250"/>
    <lineage>
        <taxon>Eukaryota</taxon>
        <taxon>Fungi</taxon>
        <taxon>Dikarya</taxon>
        <taxon>Basidiomycota</taxon>
        <taxon>Ustilaginomycotina</taxon>
        <taxon>Exobasidiomycetes</taxon>
        <taxon>Exobasidiales</taxon>
        <taxon>Cryptobasidiaceae</taxon>
        <taxon>Acaromyces</taxon>
    </lineage>
</organism>
<gene>
    <name evidence="3" type="ORF">FA10DRAFT_94920</name>
</gene>
<feature type="compositionally biased region" description="Pro residues" evidence="1">
    <location>
        <begin position="68"/>
        <end position="80"/>
    </location>
</feature>
<feature type="region of interest" description="Disordered" evidence="1">
    <location>
        <begin position="16"/>
        <end position="113"/>
    </location>
</feature>
<dbReference type="GeneID" id="37047719"/>
<sequence length="269" mass="27650">MLQALLLHLLLVSSASSSTRAAGEKPGPQPSKFSYRQPPLPPPSSLPSSSLLLGPPQLASPHHRRAPPAAPAPVPAPAPAPARSAARMPQFPSTHRGPAAAQKPHAGHLDAFDSAGSASPLGFFRSDLVDDLDSDEPDSPAHDPSVTSGNDNDNSNKKDDNVDSNGDGDDDDKADNVVAPPASVLTSSSGAGNPTSESEALLAAMYPCGDAELAMLRGYRQRRRVWRPGPGTGSGPGTGPGRGKHAKHSRQVVVIVPNPVKVSSIKGVG</sequence>
<feature type="signal peptide" evidence="2">
    <location>
        <begin position="1"/>
        <end position="21"/>
    </location>
</feature>
<dbReference type="Proteomes" id="UP000245768">
    <property type="component" value="Unassembled WGS sequence"/>
</dbReference>
<dbReference type="AlphaFoldDB" id="A0A316YTH9"/>
<protein>
    <submittedName>
        <fullName evidence="3">Uncharacterized protein</fullName>
    </submittedName>
</protein>
<feature type="chain" id="PRO_5016237911" evidence="2">
    <location>
        <begin position="22"/>
        <end position="269"/>
    </location>
</feature>
<dbReference type="EMBL" id="KZ819635">
    <property type="protein sequence ID" value="PWN92531.1"/>
    <property type="molecule type" value="Genomic_DNA"/>
</dbReference>
<keyword evidence="4" id="KW-1185">Reference proteome</keyword>